<name>A0ABT3BSZ1_9PSED</name>
<accession>A0ABT3BSZ1</accession>
<reference evidence="2 3" key="1">
    <citation type="submission" date="2022-10" db="EMBL/GenBank/DDBJ databases">
        <title>Characterization of Pseudomonas capsici strains from pepper and tomato in Georgia.</title>
        <authorList>
            <person name="Zhao M."/>
            <person name="Dutta B."/>
        </authorList>
    </citation>
    <scope>NUCLEOTIDE SEQUENCE [LARGE SCALE GENOMIC DNA]</scope>
    <source>
        <strain evidence="2 3">Pc20-5</strain>
    </source>
</reference>
<evidence type="ECO:0000256" key="1">
    <source>
        <dbReference type="SAM" id="MobiDB-lite"/>
    </source>
</evidence>
<evidence type="ECO:0000313" key="3">
    <source>
        <dbReference type="Proteomes" id="UP001207294"/>
    </source>
</evidence>
<gene>
    <name evidence="2" type="ORF">OH718_05160</name>
</gene>
<dbReference type="GeneID" id="93560202"/>
<sequence length="228" mass="25998">MNIGSVVSTAVKPQLSSVQPGASTPMKTAAPEAESGMSAKEARAKEFYTREEEPWKNKLYYSGSGDPDEVGTPMTKEIFLGFEEMRSVSYLSLQQCYYDNFRKELIELKPELAKKGFSYTLGDDAKIKVISYENSLSEDEIKWLSDTLNHIEDFKESVQLHAKSMMTLVDHDTEKFGGKYNLNLMNFQDTIDYGKIVAVRKNDLSDEWIRQIHQNAEKRESPRIDIKA</sequence>
<dbReference type="Proteomes" id="UP001207294">
    <property type="component" value="Unassembled WGS sequence"/>
</dbReference>
<dbReference type="EMBL" id="JAOXML010000003">
    <property type="protein sequence ID" value="MCV4375980.1"/>
    <property type="molecule type" value="Genomic_DNA"/>
</dbReference>
<feature type="region of interest" description="Disordered" evidence="1">
    <location>
        <begin position="14"/>
        <end position="43"/>
    </location>
</feature>
<dbReference type="RefSeq" id="WP_200998895.1">
    <property type="nucleotide sequence ID" value="NZ_JAFGZD010000002.1"/>
</dbReference>
<keyword evidence="3" id="KW-1185">Reference proteome</keyword>
<evidence type="ECO:0000313" key="2">
    <source>
        <dbReference type="EMBL" id="MCV4375980.1"/>
    </source>
</evidence>
<protein>
    <submittedName>
        <fullName evidence="2">Uncharacterized protein</fullName>
    </submittedName>
</protein>
<proteinExistence type="predicted"/>
<organism evidence="2 3">
    <name type="scientific">Pseudomonas capsici</name>
    <dbReference type="NCBI Taxonomy" id="2810614"/>
    <lineage>
        <taxon>Bacteria</taxon>
        <taxon>Pseudomonadati</taxon>
        <taxon>Pseudomonadota</taxon>
        <taxon>Gammaproteobacteria</taxon>
        <taxon>Pseudomonadales</taxon>
        <taxon>Pseudomonadaceae</taxon>
        <taxon>Pseudomonas</taxon>
    </lineage>
</organism>
<comment type="caution">
    <text evidence="2">The sequence shown here is derived from an EMBL/GenBank/DDBJ whole genome shotgun (WGS) entry which is preliminary data.</text>
</comment>
<feature type="compositionally biased region" description="Polar residues" evidence="1">
    <location>
        <begin position="14"/>
        <end position="26"/>
    </location>
</feature>